<name>A0A6V8LTV7_9BACT</name>
<feature type="compositionally biased region" description="Polar residues" evidence="6">
    <location>
        <begin position="1"/>
        <end position="13"/>
    </location>
</feature>
<evidence type="ECO:0000256" key="6">
    <source>
        <dbReference type="SAM" id="MobiDB-lite"/>
    </source>
</evidence>
<reference evidence="9 10" key="1">
    <citation type="submission" date="2020-04" db="EMBL/GenBank/DDBJ databases">
        <authorList>
            <consortium name="Desulfovibrio sp. FSS-1 genome sequencing consortium"/>
            <person name="Shimoshige H."/>
            <person name="Kobayashi H."/>
            <person name="Maekawa T."/>
        </authorList>
    </citation>
    <scope>NUCLEOTIDE SEQUENCE [LARGE SCALE GENOMIC DNA]</scope>
    <source>
        <strain evidence="9 10">SIID29052-01</strain>
    </source>
</reference>
<dbReference type="InterPro" id="IPR025965">
    <property type="entry name" value="FlgD/Vpr_Ig-like"/>
</dbReference>
<evidence type="ECO:0000313" key="10">
    <source>
        <dbReference type="Proteomes" id="UP000494245"/>
    </source>
</evidence>
<dbReference type="RefSeq" id="WP_173084375.1">
    <property type="nucleotide sequence ID" value="NZ_BLTE01000009.1"/>
</dbReference>
<dbReference type="GO" id="GO:0044781">
    <property type="term" value="P:bacterial-type flagellum organization"/>
    <property type="evidence" value="ECO:0007669"/>
    <property type="project" value="UniProtKB-UniRule"/>
</dbReference>
<organism evidence="9 10">
    <name type="scientific">Fundidesulfovibrio magnetotacticus</name>
    <dbReference type="NCBI Taxonomy" id="2730080"/>
    <lineage>
        <taxon>Bacteria</taxon>
        <taxon>Pseudomonadati</taxon>
        <taxon>Thermodesulfobacteriota</taxon>
        <taxon>Desulfovibrionia</taxon>
        <taxon>Desulfovibrionales</taxon>
        <taxon>Desulfovibrionaceae</taxon>
        <taxon>Fundidesulfovibrio</taxon>
    </lineage>
</organism>
<reference evidence="9 10" key="2">
    <citation type="submission" date="2020-05" db="EMBL/GenBank/DDBJ databases">
        <title>Draft genome sequence of Desulfovibrio sp. strainFSS-1.</title>
        <authorList>
            <person name="Shimoshige H."/>
            <person name="Kobayashi H."/>
            <person name="Maekawa T."/>
        </authorList>
    </citation>
    <scope>NUCLEOTIDE SEQUENCE [LARGE SCALE GENOMIC DNA]</scope>
    <source>
        <strain evidence="9 10">SIID29052-01</strain>
    </source>
</reference>
<dbReference type="Proteomes" id="UP000494245">
    <property type="component" value="Unassembled WGS sequence"/>
</dbReference>
<dbReference type="InterPro" id="IPR005648">
    <property type="entry name" value="FlgD"/>
</dbReference>
<dbReference type="Pfam" id="PF13861">
    <property type="entry name" value="FLgD_tudor"/>
    <property type="match status" value="1"/>
</dbReference>
<evidence type="ECO:0000259" key="8">
    <source>
        <dbReference type="Pfam" id="PF13861"/>
    </source>
</evidence>
<evidence type="ECO:0000256" key="1">
    <source>
        <dbReference type="ARBA" id="ARBA00010577"/>
    </source>
</evidence>
<feature type="region of interest" description="Disordered" evidence="6">
    <location>
        <begin position="1"/>
        <end position="24"/>
    </location>
</feature>
<feature type="domain" description="FlgD Tudor-like" evidence="8">
    <location>
        <begin position="84"/>
        <end position="217"/>
    </location>
</feature>
<evidence type="ECO:0000259" key="7">
    <source>
        <dbReference type="Pfam" id="PF13860"/>
    </source>
</evidence>
<feature type="domain" description="FlgD/Vpr Ig-like" evidence="7">
    <location>
        <begin position="100"/>
        <end position="176"/>
    </location>
</feature>
<evidence type="ECO:0000256" key="4">
    <source>
        <dbReference type="ARBA" id="ARBA00024746"/>
    </source>
</evidence>
<comment type="similarity">
    <text evidence="1 5">Belongs to the FlgD family.</text>
</comment>
<dbReference type="Pfam" id="PF03963">
    <property type="entry name" value="FlgD"/>
    <property type="match status" value="1"/>
</dbReference>
<keyword evidence="3 5" id="KW-1005">Bacterial flagellum biogenesis</keyword>
<feature type="compositionally biased region" description="Low complexity" evidence="6">
    <location>
        <begin position="14"/>
        <end position="24"/>
    </location>
</feature>
<protein>
    <recommendedName>
        <fullName evidence="2 5">Basal-body rod modification protein FlgD</fullName>
    </recommendedName>
</protein>
<evidence type="ECO:0000313" key="9">
    <source>
        <dbReference type="EMBL" id="GFK94370.1"/>
    </source>
</evidence>
<dbReference type="Pfam" id="PF13860">
    <property type="entry name" value="FlgD_ig"/>
    <property type="match status" value="1"/>
</dbReference>
<comment type="caution">
    <text evidence="9">The sequence shown here is derived from an EMBL/GenBank/DDBJ whole genome shotgun (WGS) entry which is preliminary data.</text>
</comment>
<dbReference type="Gene3D" id="2.60.40.4070">
    <property type="match status" value="1"/>
</dbReference>
<comment type="function">
    <text evidence="4 5">Required for flagellar hook formation. May act as a scaffolding protein.</text>
</comment>
<evidence type="ECO:0000256" key="3">
    <source>
        <dbReference type="ARBA" id="ARBA00022795"/>
    </source>
</evidence>
<dbReference type="AlphaFoldDB" id="A0A6V8LTV7"/>
<keyword evidence="10" id="KW-1185">Reference proteome</keyword>
<dbReference type="Gene3D" id="2.30.30.910">
    <property type="match status" value="1"/>
</dbReference>
<accession>A0A6V8LTV7</accession>
<dbReference type="EMBL" id="BLTE01000009">
    <property type="protein sequence ID" value="GFK94370.1"/>
    <property type="molecule type" value="Genomic_DNA"/>
</dbReference>
<gene>
    <name evidence="9" type="primary">flgD_2</name>
    <name evidence="9" type="ORF">NNJEOMEG_02214</name>
</gene>
<evidence type="ECO:0000256" key="2">
    <source>
        <dbReference type="ARBA" id="ARBA00016013"/>
    </source>
</evidence>
<proteinExistence type="inferred from homology"/>
<evidence type="ECO:0000256" key="5">
    <source>
        <dbReference type="RuleBase" id="RU362076"/>
    </source>
</evidence>
<dbReference type="InterPro" id="IPR025963">
    <property type="entry name" value="FLgD_Tudor"/>
</dbReference>
<sequence>MYVDTTSYLNSIKTSSTSSTASSSMGKDDFLAILVAQLENQDPFNSTDPAEMIGQLTQFSILEQMTNMNETLTSTLAAVNVQTATGAVSYIGKTVMAQGSTLSVEDGTASSATYTLDSDATGLKAYIYDEDGSVVRTVTIGDQTSGDHDFQWDGKDDDGETVDDGTYTLAIAGTDADGNDVVASTVISGLVSGVSVSSGTVMLSLKDGREVALANVTSVVDTDA</sequence>